<evidence type="ECO:0000313" key="2">
    <source>
        <dbReference type="Proteomes" id="UP000250266"/>
    </source>
</evidence>
<dbReference type="EMBL" id="KV745290">
    <property type="protein sequence ID" value="OCK75654.1"/>
    <property type="molecule type" value="Genomic_DNA"/>
</dbReference>
<organism evidence="1 2">
    <name type="scientific">Lepidopterella palustris CBS 459.81</name>
    <dbReference type="NCBI Taxonomy" id="1314670"/>
    <lineage>
        <taxon>Eukaryota</taxon>
        <taxon>Fungi</taxon>
        <taxon>Dikarya</taxon>
        <taxon>Ascomycota</taxon>
        <taxon>Pezizomycotina</taxon>
        <taxon>Dothideomycetes</taxon>
        <taxon>Pleosporomycetidae</taxon>
        <taxon>Mytilinidiales</taxon>
        <taxon>Argynnaceae</taxon>
        <taxon>Lepidopterella</taxon>
    </lineage>
</organism>
<dbReference type="Proteomes" id="UP000250266">
    <property type="component" value="Unassembled WGS sequence"/>
</dbReference>
<dbReference type="PANTHER" id="PTHR40788:SF2">
    <property type="entry name" value="CLR5 DOMAIN-CONTAINING PROTEIN"/>
    <property type="match status" value="1"/>
</dbReference>
<dbReference type="AlphaFoldDB" id="A0A8E2E1M9"/>
<proteinExistence type="predicted"/>
<gene>
    <name evidence="1" type="ORF">K432DRAFT_308042</name>
</gene>
<sequence>MWERLGLPRDPREWEPGDSEYVTSLFADPDKTRLTKALGLVNAKCPTREEVEKAAKELSEKVFQHWNALKNILDRYEAVIRKRWIKKSQEQRKIILLEAWPDMSAKHRPEFHALRRETDDQRKAGTRFREAYLWPSINLEDLCRGKTLLQFLNTRGRYLPATFVSADLESLHVGLFSGAIGGTYMVNCEMALQGDTPATYGKVTLSDYLSQMAGKGQTAGEGLDILEVQERVLRFLLDISRIILKDKNGSLADIPRSPLPEPPPLNAGSTEWRSAAVLAAEAPYTVPHRVDLASLKALASARLADAEDHFWALREDPGYFTDFIGDWSEHSSEAILVYGKKRHPDLTNPITKQKFWDRTLGSVVHFAYENIFSWRTMQQQLNQLIELEQSIGSFQFQREEEHPEYLLVLRRIKYFLEHRLIPEAVMRLMVHFPASPSMRNLFQLLPDHNGYGGFSVYPRTDEGIIESKDYMIWLYAQMIDDTRFQVCGFANLATEFDRLTQSNAKQKARVTPFLYHVFEGLGLVSELQNQLSIYRPRIFLQRGNKILASREEKDLGDWASKLVEPMFNVTKYLSKELSGETCIHLGAEGDPTTGRFYYPVSKRRTKETNDAMQRAEQNLDSLWAKFDEQLRSKVGPDTYMVIQGMIPSQRQLQRTPDWVEPLQSKEVKAVQSDDLQLVEDVARINLELEERSNRTVARDLPTVARTKPKTRGVTQTAIDTAPLPEELPPGTLSDKQPTFILKRRAFKVFSTIFHNPLSQDQPGEIPWVDFLYAMVSTGFVPEKLYGSVWQFNPTNLDVERSIHFHEPHPHSKIPFRVARRIGRRLNRAYGWTGARFALE</sequence>
<keyword evidence="2" id="KW-1185">Reference proteome</keyword>
<name>A0A8E2E1M9_9PEZI</name>
<dbReference type="PANTHER" id="PTHR40788">
    <property type="entry name" value="CLR5 DOMAIN-CONTAINING PROTEIN-RELATED"/>
    <property type="match status" value="1"/>
</dbReference>
<evidence type="ECO:0000313" key="1">
    <source>
        <dbReference type="EMBL" id="OCK75654.1"/>
    </source>
</evidence>
<accession>A0A8E2E1M9</accession>
<reference evidence="1 2" key="1">
    <citation type="journal article" date="2016" name="Nat. Commun.">
        <title>Ectomycorrhizal ecology is imprinted in the genome of the dominant symbiotic fungus Cenococcum geophilum.</title>
        <authorList>
            <consortium name="DOE Joint Genome Institute"/>
            <person name="Peter M."/>
            <person name="Kohler A."/>
            <person name="Ohm R.A."/>
            <person name="Kuo A."/>
            <person name="Krutzmann J."/>
            <person name="Morin E."/>
            <person name="Arend M."/>
            <person name="Barry K.W."/>
            <person name="Binder M."/>
            <person name="Choi C."/>
            <person name="Clum A."/>
            <person name="Copeland A."/>
            <person name="Grisel N."/>
            <person name="Haridas S."/>
            <person name="Kipfer T."/>
            <person name="LaButti K."/>
            <person name="Lindquist E."/>
            <person name="Lipzen A."/>
            <person name="Maire R."/>
            <person name="Meier B."/>
            <person name="Mihaltcheva S."/>
            <person name="Molinier V."/>
            <person name="Murat C."/>
            <person name="Poggeler S."/>
            <person name="Quandt C.A."/>
            <person name="Sperisen C."/>
            <person name="Tritt A."/>
            <person name="Tisserant E."/>
            <person name="Crous P.W."/>
            <person name="Henrissat B."/>
            <person name="Nehls U."/>
            <person name="Egli S."/>
            <person name="Spatafora J.W."/>
            <person name="Grigoriev I.V."/>
            <person name="Martin F.M."/>
        </authorList>
    </citation>
    <scope>NUCLEOTIDE SEQUENCE [LARGE SCALE GENOMIC DNA]</scope>
    <source>
        <strain evidence="1 2">CBS 459.81</strain>
    </source>
</reference>
<dbReference type="OrthoDB" id="2922289at2759"/>
<protein>
    <submittedName>
        <fullName evidence="1">Uncharacterized protein</fullName>
    </submittedName>
</protein>